<keyword evidence="2" id="KW-1185">Reference proteome</keyword>
<evidence type="ECO:0000313" key="1">
    <source>
        <dbReference type="EMBL" id="KAI0034783.1"/>
    </source>
</evidence>
<comment type="caution">
    <text evidence="1">The sequence shown here is derived from an EMBL/GenBank/DDBJ whole genome shotgun (WGS) entry which is preliminary data.</text>
</comment>
<proteinExistence type="predicted"/>
<evidence type="ECO:0000313" key="2">
    <source>
        <dbReference type="Proteomes" id="UP000814128"/>
    </source>
</evidence>
<organism evidence="1 2">
    <name type="scientific">Vararia minispora EC-137</name>
    <dbReference type="NCBI Taxonomy" id="1314806"/>
    <lineage>
        <taxon>Eukaryota</taxon>
        <taxon>Fungi</taxon>
        <taxon>Dikarya</taxon>
        <taxon>Basidiomycota</taxon>
        <taxon>Agaricomycotina</taxon>
        <taxon>Agaricomycetes</taxon>
        <taxon>Russulales</taxon>
        <taxon>Lachnocladiaceae</taxon>
        <taxon>Vararia</taxon>
    </lineage>
</organism>
<protein>
    <submittedName>
        <fullName evidence="1">Uncharacterized protein</fullName>
    </submittedName>
</protein>
<reference evidence="1" key="2">
    <citation type="journal article" date="2022" name="New Phytol.">
        <title>Evolutionary transition to the ectomycorrhizal habit in the genomes of a hyperdiverse lineage of mushroom-forming fungi.</title>
        <authorList>
            <person name="Looney B."/>
            <person name="Miyauchi S."/>
            <person name="Morin E."/>
            <person name="Drula E."/>
            <person name="Courty P.E."/>
            <person name="Kohler A."/>
            <person name="Kuo A."/>
            <person name="LaButti K."/>
            <person name="Pangilinan J."/>
            <person name="Lipzen A."/>
            <person name="Riley R."/>
            <person name="Andreopoulos W."/>
            <person name="He G."/>
            <person name="Johnson J."/>
            <person name="Nolan M."/>
            <person name="Tritt A."/>
            <person name="Barry K.W."/>
            <person name="Grigoriev I.V."/>
            <person name="Nagy L.G."/>
            <person name="Hibbett D."/>
            <person name="Henrissat B."/>
            <person name="Matheny P.B."/>
            <person name="Labbe J."/>
            <person name="Martin F.M."/>
        </authorList>
    </citation>
    <scope>NUCLEOTIDE SEQUENCE</scope>
    <source>
        <strain evidence="1">EC-137</strain>
    </source>
</reference>
<accession>A0ACB8QSH3</accession>
<dbReference type="Proteomes" id="UP000814128">
    <property type="component" value="Unassembled WGS sequence"/>
</dbReference>
<gene>
    <name evidence="1" type="ORF">K488DRAFT_68855</name>
</gene>
<dbReference type="EMBL" id="MU273494">
    <property type="protein sequence ID" value="KAI0034783.1"/>
    <property type="molecule type" value="Genomic_DNA"/>
</dbReference>
<name>A0ACB8QSH3_9AGAM</name>
<reference evidence="1" key="1">
    <citation type="submission" date="2021-02" db="EMBL/GenBank/DDBJ databases">
        <authorList>
            <consortium name="DOE Joint Genome Institute"/>
            <person name="Ahrendt S."/>
            <person name="Looney B.P."/>
            <person name="Miyauchi S."/>
            <person name="Morin E."/>
            <person name="Drula E."/>
            <person name="Courty P.E."/>
            <person name="Chicoki N."/>
            <person name="Fauchery L."/>
            <person name="Kohler A."/>
            <person name="Kuo A."/>
            <person name="Labutti K."/>
            <person name="Pangilinan J."/>
            <person name="Lipzen A."/>
            <person name="Riley R."/>
            <person name="Andreopoulos W."/>
            <person name="He G."/>
            <person name="Johnson J."/>
            <person name="Barry K.W."/>
            <person name="Grigoriev I.V."/>
            <person name="Nagy L."/>
            <person name="Hibbett D."/>
            <person name="Henrissat B."/>
            <person name="Matheny P.B."/>
            <person name="Labbe J."/>
            <person name="Martin F."/>
        </authorList>
    </citation>
    <scope>NUCLEOTIDE SEQUENCE</scope>
    <source>
        <strain evidence="1">EC-137</strain>
    </source>
</reference>
<sequence length="123" mass="13560">MNKLRKRPTPDHKGSPSTTPALHRADTEPRDIWMANLPNTIIPTTRSKTMTLAMAPASALALESTPSPALPGYLYPRSPAEQYWAARALTAETLLAAKAGHRRELKKIACTEDVKRVVRIFVS</sequence>